<reference evidence="4" key="1">
    <citation type="journal article" date="2019" name="Int. J. Syst. Evol. Microbiol.">
        <title>The Global Catalogue of Microorganisms (GCM) 10K type strain sequencing project: providing services to taxonomists for standard genome sequencing and annotation.</title>
        <authorList>
            <consortium name="The Broad Institute Genomics Platform"/>
            <consortium name="The Broad Institute Genome Sequencing Center for Infectious Disease"/>
            <person name="Wu L."/>
            <person name="Ma J."/>
        </authorList>
    </citation>
    <scope>NUCLEOTIDE SEQUENCE [LARGE SCALE GENOMIC DNA]</scope>
    <source>
        <strain evidence="4">JCM 17459</strain>
    </source>
</reference>
<feature type="region of interest" description="Disordered" evidence="1">
    <location>
        <begin position="1"/>
        <end position="72"/>
    </location>
</feature>
<feature type="compositionally biased region" description="Basic and acidic residues" evidence="1">
    <location>
        <begin position="32"/>
        <end position="48"/>
    </location>
</feature>
<keyword evidence="2" id="KW-0812">Transmembrane</keyword>
<gene>
    <name evidence="3" type="ORF">GCM10022262_07390</name>
</gene>
<dbReference type="Proteomes" id="UP001499841">
    <property type="component" value="Unassembled WGS sequence"/>
</dbReference>
<evidence type="ECO:0000313" key="3">
    <source>
        <dbReference type="EMBL" id="GAA4286380.1"/>
    </source>
</evidence>
<keyword evidence="2" id="KW-1133">Transmembrane helix</keyword>
<dbReference type="EMBL" id="BAABBA010000003">
    <property type="protein sequence ID" value="GAA4286380.1"/>
    <property type="molecule type" value="Genomic_DNA"/>
</dbReference>
<evidence type="ECO:0000256" key="2">
    <source>
        <dbReference type="SAM" id="Phobius"/>
    </source>
</evidence>
<evidence type="ECO:0000256" key="1">
    <source>
        <dbReference type="SAM" id="MobiDB-lite"/>
    </source>
</evidence>
<keyword evidence="4" id="KW-1185">Reference proteome</keyword>
<organism evidence="3 4">
    <name type="scientific">Georgenia daeguensis</name>
    <dbReference type="NCBI Taxonomy" id="908355"/>
    <lineage>
        <taxon>Bacteria</taxon>
        <taxon>Bacillati</taxon>
        <taxon>Actinomycetota</taxon>
        <taxon>Actinomycetes</taxon>
        <taxon>Micrococcales</taxon>
        <taxon>Bogoriellaceae</taxon>
        <taxon>Georgenia</taxon>
    </lineage>
</organism>
<keyword evidence="2" id="KW-0472">Membrane</keyword>
<sequence>MDNDVHRSYPPPAPEDRVDGDLDDAADDGDLDGARGSEPGGDRDRAHDAGPAGTSSRGGGARHRLAPPTPDQRVELTHHSYLPWVVLVTLLGMAVAVYFFL</sequence>
<dbReference type="RefSeq" id="WP_345037836.1">
    <property type="nucleotide sequence ID" value="NZ_BAABBA010000003.1"/>
</dbReference>
<feature type="transmembrane region" description="Helical" evidence="2">
    <location>
        <begin position="81"/>
        <end position="100"/>
    </location>
</feature>
<evidence type="ECO:0000313" key="4">
    <source>
        <dbReference type="Proteomes" id="UP001499841"/>
    </source>
</evidence>
<comment type="caution">
    <text evidence="3">The sequence shown here is derived from an EMBL/GenBank/DDBJ whole genome shotgun (WGS) entry which is preliminary data.</text>
</comment>
<proteinExistence type="predicted"/>
<feature type="compositionally biased region" description="Acidic residues" evidence="1">
    <location>
        <begin position="21"/>
        <end position="31"/>
    </location>
</feature>
<name>A0ABP8ER14_9MICO</name>
<accession>A0ABP8ER14</accession>
<protein>
    <submittedName>
        <fullName evidence="3">Uncharacterized protein</fullName>
    </submittedName>
</protein>